<reference evidence="7" key="1">
    <citation type="journal article" date="2019" name="Int. J. Syst. Evol. Microbiol.">
        <title>The Global Catalogue of Microorganisms (GCM) 10K type strain sequencing project: providing services to taxonomists for standard genome sequencing and annotation.</title>
        <authorList>
            <consortium name="The Broad Institute Genomics Platform"/>
            <consortium name="The Broad Institute Genome Sequencing Center for Infectious Disease"/>
            <person name="Wu L."/>
            <person name="Ma J."/>
        </authorList>
    </citation>
    <scope>NUCLEOTIDE SEQUENCE [LARGE SCALE GENOMIC DNA]</scope>
    <source>
        <strain evidence="7">CGMCC 4.7289</strain>
    </source>
</reference>
<dbReference type="RefSeq" id="WP_253758363.1">
    <property type="nucleotide sequence ID" value="NZ_JAMZDZ010000001.1"/>
</dbReference>
<keyword evidence="7" id="KW-1185">Reference proteome</keyword>
<dbReference type="PANTHER" id="PTHR43046:SF14">
    <property type="entry name" value="MUTT_NUDIX FAMILY PROTEIN"/>
    <property type="match status" value="1"/>
</dbReference>
<evidence type="ECO:0000256" key="1">
    <source>
        <dbReference type="ARBA" id="ARBA00001946"/>
    </source>
</evidence>
<accession>A0ABV8LIV9</accession>
<dbReference type="InterPro" id="IPR000086">
    <property type="entry name" value="NUDIX_hydrolase_dom"/>
</dbReference>
<evidence type="ECO:0000313" key="7">
    <source>
        <dbReference type="Proteomes" id="UP001595816"/>
    </source>
</evidence>
<evidence type="ECO:0000313" key="6">
    <source>
        <dbReference type="EMBL" id="MFC4130188.1"/>
    </source>
</evidence>
<gene>
    <name evidence="6" type="ORF">ACFOZ4_06165</name>
</gene>
<dbReference type="Proteomes" id="UP001595816">
    <property type="component" value="Unassembled WGS sequence"/>
</dbReference>
<comment type="similarity">
    <text evidence="2 4">Belongs to the Nudix hydrolase family.</text>
</comment>
<keyword evidence="3 4" id="KW-0378">Hydrolase</keyword>
<comment type="caution">
    <text evidence="6">The sequence shown here is derived from an EMBL/GenBank/DDBJ whole genome shotgun (WGS) entry which is preliminary data.</text>
</comment>
<organism evidence="6 7">
    <name type="scientific">Hamadaea flava</name>
    <dbReference type="NCBI Taxonomy" id="1742688"/>
    <lineage>
        <taxon>Bacteria</taxon>
        <taxon>Bacillati</taxon>
        <taxon>Actinomycetota</taxon>
        <taxon>Actinomycetes</taxon>
        <taxon>Micromonosporales</taxon>
        <taxon>Micromonosporaceae</taxon>
        <taxon>Hamadaea</taxon>
    </lineage>
</organism>
<protein>
    <submittedName>
        <fullName evidence="6">NUDIX hydrolase</fullName>
    </submittedName>
</protein>
<dbReference type="PROSITE" id="PS00893">
    <property type="entry name" value="NUDIX_BOX"/>
    <property type="match status" value="1"/>
</dbReference>
<dbReference type="PANTHER" id="PTHR43046">
    <property type="entry name" value="GDP-MANNOSE MANNOSYL HYDROLASE"/>
    <property type="match status" value="1"/>
</dbReference>
<dbReference type="CDD" id="cd03674">
    <property type="entry name" value="NUDIX_Hydrolase"/>
    <property type="match status" value="1"/>
</dbReference>
<sequence length="203" mass="21702">MSYLNHPDTAAAGDTADTHHLTASAVVLDVTARRVLLVHHLGADMFLFPGGHVEPGEAPHTTAIREVAEETGLTIDLVSPTPDLTALYGMGMTPAPMPFLVARMPAPVWPDSVQHEHTDFLYLATGDSRAPLTMQADEVGSIVWAHVNELHRLNIRAEVEYVTLAALRTLTASPTPGVNTVNVVSGNARVGIQAGVINSNQHR</sequence>
<dbReference type="InterPro" id="IPR015797">
    <property type="entry name" value="NUDIX_hydrolase-like_dom_sf"/>
</dbReference>
<name>A0ABV8LIV9_9ACTN</name>
<proteinExistence type="inferred from homology"/>
<evidence type="ECO:0000256" key="4">
    <source>
        <dbReference type="RuleBase" id="RU003476"/>
    </source>
</evidence>
<dbReference type="Gene3D" id="3.90.79.10">
    <property type="entry name" value="Nucleoside Triphosphate Pyrophosphohydrolase"/>
    <property type="match status" value="1"/>
</dbReference>
<dbReference type="PRINTS" id="PR00502">
    <property type="entry name" value="NUDIXFAMILY"/>
</dbReference>
<dbReference type="GO" id="GO:0016787">
    <property type="term" value="F:hydrolase activity"/>
    <property type="evidence" value="ECO:0007669"/>
    <property type="project" value="UniProtKB-KW"/>
</dbReference>
<dbReference type="PROSITE" id="PS51462">
    <property type="entry name" value="NUDIX"/>
    <property type="match status" value="1"/>
</dbReference>
<dbReference type="Pfam" id="PF00293">
    <property type="entry name" value="NUDIX"/>
    <property type="match status" value="1"/>
</dbReference>
<dbReference type="SUPFAM" id="SSF55811">
    <property type="entry name" value="Nudix"/>
    <property type="match status" value="1"/>
</dbReference>
<evidence type="ECO:0000256" key="3">
    <source>
        <dbReference type="ARBA" id="ARBA00022801"/>
    </source>
</evidence>
<dbReference type="InterPro" id="IPR020476">
    <property type="entry name" value="Nudix_hydrolase"/>
</dbReference>
<feature type="domain" description="Nudix hydrolase" evidence="5">
    <location>
        <begin position="18"/>
        <end position="168"/>
    </location>
</feature>
<comment type="cofactor">
    <cofactor evidence="1">
        <name>Mg(2+)</name>
        <dbReference type="ChEBI" id="CHEBI:18420"/>
    </cofactor>
</comment>
<evidence type="ECO:0000256" key="2">
    <source>
        <dbReference type="ARBA" id="ARBA00005582"/>
    </source>
</evidence>
<dbReference type="EMBL" id="JBHSAY010000005">
    <property type="protein sequence ID" value="MFC4130188.1"/>
    <property type="molecule type" value="Genomic_DNA"/>
</dbReference>
<evidence type="ECO:0000259" key="5">
    <source>
        <dbReference type="PROSITE" id="PS51462"/>
    </source>
</evidence>
<dbReference type="InterPro" id="IPR020084">
    <property type="entry name" value="NUDIX_hydrolase_CS"/>
</dbReference>